<keyword evidence="3" id="KW-0949">S-adenosyl-L-methionine</keyword>
<keyword evidence="5" id="KW-0812">Transmembrane</keyword>
<evidence type="ECO:0000256" key="3">
    <source>
        <dbReference type="ARBA" id="ARBA00022691"/>
    </source>
</evidence>
<evidence type="ECO:0000256" key="5">
    <source>
        <dbReference type="SAM" id="Phobius"/>
    </source>
</evidence>
<accession>A0A8H5D5X3</accession>
<dbReference type="Gene3D" id="3.40.50.150">
    <property type="entry name" value="Vaccinia Virus protein VP39"/>
    <property type="match status" value="1"/>
</dbReference>
<feature type="compositionally biased region" description="Basic and acidic residues" evidence="4">
    <location>
        <begin position="73"/>
        <end position="89"/>
    </location>
</feature>
<proteinExistence type="predicted"/>
<keyword evidence="5" id="KW-0472">Membrane</keyword>
<dbReference type="Gene3D" id="1.10.10.10">
    <property type="entry name" value="Winged helix-like DNA-binding domain superfamily/Winged helix DNA-binding domain"/>
    <property type="match status" value="1"/>
</dbReference>
<feature type="region of interest" description="Disordered" evidence="4">
    <location>
        <begin position="789"/>
        <end position="828"/>
    </location>
</feature>
<feature type="compositionally biased region" description="Gly residues" evidence="4">
    <location>
        <begin position="1038"/>
        <end position="1047"/>
    </location>
</feature>
<dbReference type="Proteomes" id="UP000559027">
    <property type="component" value="Unassembled WGS sequence"/>
</dbReference>
<keyword evidence="5" id="KW-1133">Transmembrane helix</keyword>
<comment type="caution">
    <text evidence="6">The sequence shown here is derived from an EMBL/GenBank/DDBJ whole genome shotgun (WGS) entry which is preliminary data.</text>
</comment>
<evidence type="ECO:0000313" key="6">
    <source>
        <dbReference type="EMBL" id="KAF5354272.1"/>
    </source>
</evidence>
<dbReference type="OrthoDB" id="2410195at2759"/>
<evidence type="ECO:0000256" key="4">
    <source>
        <dbReference type="SAM" id="MobiDB-lite"/>
    </source>
</evidence>
<feature type="region of interest" description="Disordered" evidence="4">
    <location>
        <begin position="967"/>
        <end position="998"/>
    </location>
</feature>
<dbReference type="EMBL" id="JAACJO010000009">
    <property type="protein sequence ID" value="KAF5354272.1"/>
    <property type="molecule type" value="Genomic_DNA"/>
</dbReference>
<evidence type="ECO:0008006" key="8">
    <source>
        <dbReference type="Google" id="ProtNLM"/>
    </source>
</evidence>
<dbReference type="SUPFAM" id="SSF53335">
    <property type="entry name" value="S-adenosyl-L-methionine-dependent methyltransferases"/>
    <property type="match status" value="1"/>
</dbReference>
<gene>
    <name evidence="6" type="ORF">D9756_007043</name>
</gene>
<keyword evidence="2" id="KW-0808">Transferase</keyword>
<dbReference type="InterPro" id="IPR029063">
    <property type="entry name" value="SAM-dependent_MTases_sf"/>
</dbReference>
<feature type="compositionally biased region" description="Low complexity" evidence="4">
    <location>
        <begin position="798"/>
        <end position="822"/>
    </location>
</feature>
<feature type="region of interest" description="Disordered" evidence="4">
    <location>
        <begin position="1033"/>
        <end position="1090"/>
    </location>
</feature>
<keyword evidence="1" id="KW-0489">Methyltransferase</keyword>
<dbReference type="PROSITE" id="PS51683">
    <property type="entry name" value="SAM_OMT_II"/>
    <property type="match status" value="1"/>
</dbReference>
<dbReference type="GO" id="GO:0008168">
    <property type="term" value="F:methyltransferase activity"/>
    <property type="evidence" value="ECO:0007669"/>
    <property type="project" value="UniProtKB-KW"/>
</dbReference>
<dbReference type="InterPro" id="IPR036388">
    <property type="entry name" value="WH-like_DNA-bd_sf"/>
</dbReference>
<feature type="compositionally biased region" description="Pro residues" evidence="4">
    <location>
        <begin position="849"/>
        <end position="861"/>
    </location>
</feature>
<feature type="compositionally biased region" description="Polar residues" evidence="4">
    <location>
        <begin position="915"/>
        <end position="926"/>
    </location>
</feature>
<protein>
    <recommendedName>
        <fullName evidence="8">O-methyltransferase domain-containing protein</fullName>
    </recommendedName>
</protein>
<evidence type="ECO:0000256" key="1">
    <source>
        <dbReference type="ARBA" id="ARBA00022603"/>
    </source>
</evidence>
<reference evidence="6 7" key="1">
    <citation type="journal article" date="2020" name="ISME J.">
        <title>Uncovering the hidden diversity of litter-decomposition mechanisms in mushroom-forming fungi.</title>
        <authorList>
            <person name="Floudas D."/>
            <person name="Bentzer J."/>
            <person name="Ahren D."/>
            <person name="Johansson T."/>
            <person name="Persson P."/>
            <person name="Tunlid A."/>
        </authorList>
    </citation>
    <scope>NUCLEOTIDE SEQUENCE [LARGE SCALE GENOMIC DNA]</scope>
    <source>
        <strain evidence="6 7">CBS 146.42</strain>
    </source>
</reference>
<dbReference type="AlphaFoldDB" id="A0A8H5D5X3"/>
<feature type="region of interest" description="Disordered" evidence="4">
    <location>
        <begin position="71"/>
        <end position="105"/>
    </location>
</feature>
<feature type="region of interest" description="Disordered" evidence="4">
    <location>
        <begin position="845"/>
        <end position="953"/>
    </location>
</feature>
<dbReference type="GO" id="GO:0032259">
    <property type="term" value="P:methylation"/>
    <property type="evidence" value="ECO:0007669"/>
    <property type="project" value="UniProtKB-KW"/>
</dbReference>
<keyword evidence="7" id="KW-1185">Reference proteome</keyword>
<sequence>MVFWQFGSEFDQLVFFAHISSNLFWPFLFLPLSIYSLPSTFPPSMTFSVLRALHSIIGEALGDIEAVYALHGPQDKPSRGPGTDRDKTSTPDPPGNYSPHCGPARPNHRPALSVNSLSNVYASPPPSPCIKTENSAEFLSHPTLDFPSLDAPCNPASLSEALTQYPDVVAAVNRIIAACGQMSATVQTPFLTICDAVMGYHLPSCMRLFEASHVPEILRDAGPAGLHVGLISERNGVDKTKLAHILRLLATHHIVKELSPDVFALNRISSTIDTGKDLRDLHQWTTEGILEKKYEDTSGVAAFVGLCSDEICKSSAYLTDTYLLSQSNVTRAATEPTRAPFCFAFGTVESETGFFGWLEGSAEPKLTKADPPKVGTGGCAPYTPTKDVNQCMHHLEAASFRQGSASADPNPNRFRLERFGKAMSGTCSWEAPGAILNSFEWHALPSGSIIVDVGGGIGSTSMLLASAFSSHNEDNSCLRFIIQDRPIVVEMGEKVQIALRIYSPLHNNLASQAWKAKCPEFLDNGTTLFQVHDFFAPQPVKQAAVFLLRVVLHDWPDDFARRILLHLREAAMPHTKLLLGDFILPLACPDEVGGDELLENIQGAETMLAPPPLLPNLGKASANAYWMDMTMQVMFNAQERTLREIVGLAASAGWKVTRVTKSTGSLFGYIVAVPSTIPPQARLHASGAASCCDPTFATCGSPESSKISILIPNNNHKDLDMRDGRELIERSSSRCGTPTFGSRTQLSLVEEVLSRFGGGILRSRKPGTTTRTVSSLKITPLKQAIALAPVPPAKKKSSPLAASPSPASPVAKAQASPKPAAPTLGQRILPKRLSLANLRVSSIHSEHAPPLPNAREPPSPRSPVLSFPRKTTHAQLSALNGQQCPQFNPVVGSASPSSSTSRQRHDSYVFKSNVPLPSTSARPSDQQSEHQHPQLRLPGWNIDPPTAQQPPAHVMGRRPSLAQVQIPTSSPKTSYCSPPQAATKVETRKRTQSVTGLSSKAGVRAANAMAFMSEIGASLGHSLEGRAGAESSRLGGLLSRGGGGGGTSLRSEKDRDVVMPGRLPELSSSVNFNMDVPTEADVPERGENNSKYGSVNVLAAAARIEKKVLRKRGSP</sequence>
<feature type="compositionally biased region" description="Polar residues" evidence="4">
    <location>
        <begin position="873"/>
        <end position="886"/>
    </location>
</feature>
<feature type="transmembrane region" description="Helical" evidence="5">
    <location>
        <begin position="12"/>
        <end position="35"/>
    </location>
</feature>
<dbReference type="PANTHER" id="PTHR43712">
    <property type="entry name" value="PUTATIVE (AFU_ORTHOLOGUE AFUA_4G14580)-RELATED"/>
    <property type="match status" value="1"/>
</dbReference>
<name>A0A8H5D5X3_9AGAR</name>
<evidence type="ECO:0000256" key="2">
    <source>
        <dbReference type="ARBA" id="ARBA00022679"/>
    </source>
</evidence>
<evidence type="ECO:0000313" key="7">
    <source>
        <dbReference type="Proteomes" id="UP000559027"/>
    </source>
</evidence>
<dbReference type="InterPro" id="IPR036390">
    <property type="entry name" value="WH_DNA-bd_sf"/>
</dbReference>
<dbReference type="SUPFAM" id="SSF46785">
    <property type="entry name" value="Winged helix' DNA-binding domain"/>
    <property type="match status" value="1"/>
</dbReference>
<dbReference type="InterPro" id="IPR016461">
    <property type="entry name" value="COMT-like"/>
</dbReference>
<organism evidence="6 7">
    <name type="scientific">Leucocoprinus leucothites</name>
    <dbReference type="NCBI Taxonomy" id="201217"/>
    <lineage>
        <taxon>Eukaryota</taxon>
        <taxon>Fungi</taxon>
        <taxon>Dikarya</taxon>
        <taxon>Basidiomycota</taxon>
        <taxon>Agaricomycotina</taxon>
        <taxon>Agaricomycetes</taxon>
        <taxon>Agaricomycetidae</taxon>
        <taxon>Agaricales</taxon>
        <taxon>Agaricineae</taxon>
        <taxon>Agaricaceae</taxon>
        <taxon>Leucocoprinus</taxon>
    </lineage>
</organism>
<feature type="compositionally biased region" description="Polar residues" evidence="4">
    <location>
        <begin position="967"/>
        <end position="977"/>
    </location>
</feature>
<dbReference type="PANTHER" id="PTHR43712:SF2">
    <property type="entry name" value="O-METHYLTRANSFERASE CICE"/>
    <property type="match status" value="1"/>
</dbReference>